<dbReference type="Pfam" id="PF00398">
    <property type="entry name" value="RrnaAD"/>
    <property type="match status" value="1"/>
</dbReference>
<evidence type="ECO:0000259" key="6">
    <source>
        <dbReference type="SMART" id="SM00650"/>
    </source>
</evidence>
<keyword evidence="3 5" id="KW-0949">S-adenosyl-L-methionine</keyword>
<dbReference type="KEGG" id="atl:Athai_04300"/>
<feature type="binding site" evidence="5">
    <location>
        <position position="103"/>
    </location>
    <ligand>
        <name>S-adenosyl-L-methionine</name>
        <dbReference type="ChEBI" id="CHEBI:59789"/>
    </ligand>
</feature>
<dbReference type="Proteomes" id="UP000611640">
    <property type="component" value="Chromosome"/>
</dbReference>
<evidence type="ECO:0000256" key="2">
    <source>
        <dbReference type="ARBA" id="ARBA00022679"/>
    </source>
</evidence>
<keyword evidence="8" id="KW-1185">Reference proteome</keyword>
<dbReference type="PANTHER" id="PTHR11727">
    <property type="entry name" value="DIMETHYLADENOSINE TRANSFERASE"/>
    <property type="match status" value="1"/>
</dbReference>
<sequence>MPMDSELAALADPSLDQHFLVSSSKLARLVSAAGITPADHVLELGAGAGTVARMLPPSASLTVVELDSRLTRLLRRRVPRATVVRGDALMLVRELPCDVLIGNLPHWVTDRLVDALPELSFRVAVLAVGERTDLGRLRGSFELVEVCSVTGDDFLPPQPEVSRIFRIEPIGSLRSDREARVPRR</sequence>
<dbReference type="InterPro" id="IPR001737">
    <property type="entry name" value="KsgA/Erm"/>
</dbReference>
<accession>A0A7R7DK64</accession>
<keyword evidence="2 5" id="KW-0808">Transferase</keyword>
<feature type="binding site" evidence="5">
    <location>
        <position position="18"/>
    </location>
    <ligand>
        <name>S-adenosyl-L-methionine</name>
        <dbReference type="ChEBI" id="CHEBI:59789"/>
    </ligand>
</feature>
<dbReference type="GO" id="GO:0000179">
    <property type="term" value="F:rRNA (adenine-N6,N6-)-dimethyltransferase activity"/>
    <property type="evidence" value="ECO:0007669"/>
    <property type="project" value="UniProtKB-UniRule"/>
</dbReference>
<evidence type="ECO:0000256" key="3">
    <source>
        <dbReference type="ARBA" id="ARBA00022691"/>
    </source>
</evidence>
<feature type="binding site" evidence="5">
    <location>
        <position position="87"/>
    </location>
    <ligand>
        <name>S-adenosyl-L-methionine</name>
        <dbReference type="ChEBI" id="CHEBI:59789"/>
    </ligand>
</feature>
<evidence type="ECO:0000256" key="5">
    <source>
        <dbReference type="PROSITE-ProRule" id="PRU01026"/>
    </source>
</evidence>
<dbReference type="GO" id="GO:0003723">
    <property type="term" value="F:RNA binding"/>
    <property type="evidence" value="ECO:0007669"/>
    <property type="project" value="UniProtKB-UniRule"/>
</dbReference>
<evidence type="ECO:0000313" key="7">
    <source>
        <dbReference type="EMBL" id="BCJ32927.1"/>
    </source>
</evidence>
<reference evidence="7 8" key="1">
    <citation type="submission" date="2020-08" db="EMBL/GenBank/DDBJ databases">
        <title>Whole genome shotgun sequence of Actinocatenispora thailandica NBRC 105041.</title>
        <authorList>
            <person name="Komaki H."/>
            <person name="Tamura T."/>
        </authorList>
    </citation>
    <scope>NUCLEOTIDE SEQUENCE [LARGE SCALE GENOMIC DNA]</scope>
    <source>
        <strain evidence="7 8">NBRC 105041</strain>
    </source>
</reference>
<gene>
    <name evidence="7" type="ORF">Athai_04300</name>
</gene>
<dbReference type="Gene3D" id="3.40.50.150">
    <property type="entry name" value="Vaccinia Virus protein VP39"/>
    <property type="match status" value="1"/>
</dbReference>
<dbReference type="EMBL" id="AP023355">
    <property type="protein sequence ID" value="BCJ32927.1"/>
    <property type="molecule type" value="Genomic_DNA"/>
</dbReference>
<dbReference type="InterPro" id="IPR029063">
    <property type="entry name" value="SAM-dependent_MTases_sf"/>
</dbReference>
<keyword evidence="1 5" id="KW-0489">Methyltransferase</keyword>
<evidence type="ECO:0000313" key="8">
    <source>
        <dbReference type="Proteomes" id="UP000611640"/>
    </source>
</evidence>
<dbReference type="PROSITE" id="PS51689">
    <property type="entry name" value="SAM_RNA_A_N6_MT"/>
    <property type="match status" value="1"/>
</dbReference>
<feature type="binding site" evidence="5">
    <location>
        <position position="45"/>
    </location>
    <ligand>
        <name>S-adenosyl-L-methionine</name>
        <dbReference type="ChEBI" id="CHEBI:59789"/>
    </ligand>
</feature>
<evidence type="ECO:0000256" key="4">
    <source>
        <dbReference type="ARBA" id="ARBA00022884"/>
    </source>
</evidence>
<name>A0A7R7DK64_9ACTN</name>
<protein>
    <recommendedName>
        <fullName evidence="6">Ribosomal RNA adenine methylase transferase N-terminal domain-containing protein</fullName>
    </recommendedName>
</protein>
<comment type="similarity">
    <text evidence="5">Belongs to the class I-like SAM-binding methyltransferase superfamily. rRNA adenine N(6)-methyltransferase family.</text>
</comment>
<organism evidence="7 8">
    <name type="scientific">Actinocatenispora thailandica</name>
    <dbReference type="NCBI Taxonomy" id="227318"/>
    <lineage>
        <taxon>Bacteria</taxon>
        <taxon>Bacillati</taxon>
        <taxon>Actinomycetota</taxon>
        <taxon>Actinomycetes</taxon>
        <taxon>Micromonosporales</taxon>
        <taxon>Micromonosporaceae</taxon>
        <taxon>Actinocatenispora</taxon>
    </lineage>
</organism>
<dbReference type="RefSeq" id="WP_344318812.1">
    <property type="nucleotide sequence ID" value="NZ_BAAAKF010000007.1"/>
</dbReference>
<proteinExistence type="inferred from homology"/>
<dbReference type="SUPFAM" id="SSF53335">
    <property type="entry name" value="S-adenosyl-L-methionine-dependent methyltransferases"/>
    <property type="match status" value="1"/>
</dbReference>
<feature type="binding site" evidence="5">
    <location>
        <position position="20"/>
    </location>
    <ligand>
        <name>S-adenosyl-L-methionine</name>
        <dbReference type="ChEBI" id="CHEBI:59789"/>
    </ligand>
</feature>
<dbReference type="AlphaFoldDB" id="A0A7R7DK64"/>
<keyword evidence="4 5" id="KW-0694">RNA-binding</keyword>
<feature type="binding site" evidence="5">
    <location>
        <position position="65"/>
    </location>
    <ligand>
        <name>S-adenosyl-L-methionine</name>
        <dbReference type="ChEBI" id="CHEBI:59789"/>
    </ligand>
</feature>
<evidence type="ECO:0000256" key="1">
    <source>
        <dbReference type="ARBA" id="ARBA00022603"/>
    </source>
</evidence>
<dbReference type="PANTHER" id="PTHR11727:SF7">
    <property type="entry name" value="DIMETHYLADENOSINE TRANSFERASE-RELATED"/>
    <property type="match status" value="1"/>
</dbReference>
<dbReference type="InterPro" id="IPR020598">
    <property type="entry name" value="rRNA_Ade_methylase_Trfase_N"/>
</dbReference>
<feature type="domain" description="Ribosomal RNA adenine methylase transferase N-terminal" evidence="6">
    <location>
        <begin position="25"/>
        <end position="171"/>
    </location>
</feature>
<dbReference type="SMART" id="SM00650">
    <property type="entry name" value="rADc"/>
    <property type="match status" value="1"/>
</dbReference>